<evidence type="ECO:0000256" key="2">
    <source>
        <dbReference type="SAM" id="Phobius"/>
    </source>
</evidence>
<name>A0ABS4S4Q2_9BACI</name>
<feature type="region of interest" description="Disordered" evidence="1">
    <location>
        <begin position="128"/>
        <end position="149"/>
    </location>
</feature>
<dbReference type="RefSeq" id="WP_226981180.1">
    <property type="nucleotide sequence ID" value="NZ_JAGIKX010000001.1"/>
</dbReference>
<evidence type="ECO:0000256" key="1">
    <source>
        <dbReference type="SAM" id="MobiDB-lite"/>
    </source>
</evidence>
<organism evidence="3 4">
    <name type="scientific">Virgibacillus alimentarius</name>
    <dbReference type="NCBI Taxonomy" id="698769"/>
    <lineage>
        <taxon>Bacteria</taxon>
        <taxon>Bacillati</taxon>
        <taxon>Bacillota</taxon>
        <taxon>Bacilli</taxon>
        <taxon>Bacillales</taxon>
        <taxon>Bacillaceae</taxon>
        <taxon>Virgibacillus</taxon>
    </lineage>
</organism>
<feature type="compositionally biased region" description="Basic and acidic residues" evidence="1">
    <location>
        <begin position="133"/>
        <end position="149"/>
    </location>
</feature>
<comment type="caution">
    <text evidence="3">The sequence shown here is derived from an EMBL/GenBank/DDBJ whole genome shotgun (WGS) entry which is preliminary data.</text>
</comment>
<accession>A0ABS4S4Q2</accession>
<feature type="region of interest" description="Disordered" evidence="1">
    <location>
        <begin position="50"/>
        <end position="85"/>
    </location>
</feature>
<gene>
    <name evidence="3" type="ORF">J2Z81_000408</name>
</gene>
<evidence type="ECO:0000313" key="3">
    <source>
        <dbReference type="EMBL" id="MBP2256476.1"/>
    </source>
</evidence>
<dbReference type="NCBIfam" id="TIGR02830">
    <property type="entry name" value="spore_III_AG"/>
    <property type="match status" value="1"/>
</dbReference>
<sequence length="213" mass="23739">MKDKFKKLFQTENGEIKFKKPSKKTGYLIVIALTGLLLLILGNAFSSPSKETTVNNNHVNNNTNQPAKETISEKKSSTTSNVSELETSYEKDLTEMLEKIQGVSDVEVMVNLDSTNVKVYEKNLISGQQTTDESDKNGGTRKVEDSTEEKEVVLVRQGDKEVPLLTQTKKPEVRGVFVVAKGVDHATVKKWMVEATTRVLDVPTHRVSIMPKN</sequence>
<keyword evidence="2" id="KW-0472">Membrane</keyword>
<keyword evidence="4" id="KW-1185">Reference proteome</keyword>
<dbReference type="InterPro" id="IPR014195">
    <property type="entry name" value="Spore_III_AG"/>
</dbReference>
<dbReference type="Proteomes" id="UP001519294">
    <property type="component" value="Unassembled WGS sequence"/>
</dbReference>
<reference evidence="3 4" key="1">
    <citation type="submission" date="2021-03" db="EMBL/GenBank/DDBJ databases">
        <title>Genomic Encyclopedia of Type Strains, Phase IV (KMG-IV): sequencing the most valuable type-strain genomes for metagenomic binning, comparative biology and taxonomic classification.</title>
        <authorList>
            <person name="Goeker M."/>
        </authorList>
    </citation>
    <scope>NUCLEOTIDE SEQUENCE [LARGE SCALE GENOMIC DNA]</scope>
    <source>
        <strain evidence="3 4">DSM 25790</strain>
    </source>
</reference>
<proteinExistence type="predicted"/>
<keyword evidence="2" id="KW-0812">Transmembrane</keyword>
<keyword evidence="2" id="KW-1133">Transmembrane helix</keyword>
<dbReference type="EMBL" id="JAGIKX010000001">
    <property type="protein sequence ID" value="MBP2256476.1"/>
    <property type="molecule type" value="Genomic_DNA"/>
</dbReference>
<feature type="compositionally biased region" description="Low complexity" evidence="1">
    <location>
        <begin position="52"/>
        <end position="64"/>
    </location>
</feature>
<feature type="transmembrane region" description="Helical" evidence="2">
    <location>
        <begin position="26"/>
        <end position="45"/>
    </location>
</feature>
<protein>
    <submittedName>
        <fullName evidence="3">Stage III sporulation protein AG</fullName>
    </submittedName>
</protein>
<evidence type="ECO:0000313" key="4">
    <source>
        <dbReference type="Proteomes" id="UP001519294"/>
    </source>
</evidence>